<accession>A0AAE0NFM6</accession>
<feature type="transmembrane region" description="Helical" evidence="7">
    <location>
        <begin position="50"/>
        <end position="66"/>
    </location>
</feature>
<reference evidence="9" key="1">
    <citation type="journal article" date="2023" name="Mol. Phylogenet. Evol.">
        <title>Genome-scale phylogeny and comparative genomics of the fungal order Sordariales.</title>
        <authorList>
            <person name="Hensen N."/>
            <person name="Bonometti L."/>
            <person name="Westerberg I."/>
            <person name="Brannstrom I.O."/>
            <person name="Guillou S."/>
            <person name="Cros-Aarteil S."/>
            <person name="Calhoun S."/>
            <person name="Haridas S."/>
            <person name="Kuo A."/>
            <person name="Mondo S."/>
            <person name="Pangilinan J."/>
            <person name="Riley R."/>
            <person name="LaButti K."/>
            <person name="Andreopoulos B."/>
            <person name="Lipzen A."/>
            <person name="Chen C."/>
            <person name="Yan M."/>
            <person name="Daum C."/>
            <person name="Ng V."/>
            <person name="Clum A."/>
            <person name="Steindorff A."/>
            <person name="Ohm R.A."/>
            <person name="Martin F."/>
            <person name="Silar P."/>
            <person name="Natvig D.O."/>
            <person name="Lalanne C."/>
            <person name="Gautier V."/>
            <person name="Ament-Velasquez S.L."/>
            <person name="Kruys A."/>
            <person name="Hutchinson M.I."/>
            <person name="Powell A.J."/>
            <person name="Barry K."/>
            <person name="Miller A.N."/>
            <person name="Grigoriev I.V."/>
            <person name="Debuchy R."/>
            <person name="Gladieux P."/>
            <person name="Hiltunen Thoren M."/>
            <person name="Johannesson H."/>
        </authorList>
    </citation>
    <scope>NUCLEOTIDE SEQUENCE</scope>
    <source>
        <strain evidence="9">CBS 958.72</strain>
    </source>
</reference>
<feature type="transmembrane region" description="Helical" evidence="7">
    <location>
        <begin position="203"/>
        <end position="221"/>
    </location>
</feature>
<comment type="subcellular location">
    <subcellularLocation>
        <location evidence="1">Membrane</location>
        <topology evidence="1">Multi-pass membrane protein</topology>
    </subcellularLocation>
</comment>
<evidence type="ECO:0000256" key="3">
    <source>
        <dbReference type="ARBA" id="ARBA00022989"/>
    </source>
</evidence>
<comment type="similarity">
    <text evidence="5">Belongs to the SAT4 family.</text>
</comment>
<dbReference type="PANTHER" id="PTHR33048">
    <property type="entry name" value="PTH11-LIKE INTEGRAL MEMBRANE PROTEIN (AFU_ORTHOLOGUE AFUA_5G11245)"/>
    <property type="match status" value="1"/>
</dbReference>
<dbReference type="PANTHER" id="PTHR33048:SF96">
    <property type="entry name" value="INTEGRAL MEMBRANE PROTEIN"/>
    <property type="match status" value="1"/>
</dbReference>
<feature type="transmembrane region" description="Helical" evidence="7">
    <location>
        <begin position="86"/>
        <end position="109"/>
    </location>
</feature>
<evidence type="ECO:0000256" key="5">
    <source>
        <dbReference type="ARBA" id="ARBA00038359"/>
    </source>
</evidence>
<evidence type="ECO:0000256" key="7">
    <source>
        <dbReference type="SAM" id="Phobius"/>
    </source>
</evidence>
<proteinExistence type="inferred from homology"/>
<sequence>MMASVDGVTLPLVWSVVALRCYTRVHIVKAFGLDDYLMVAAMATLTRPQQVSFTMFVALGFAGLRFGVGQQSHTLDFGDMELALGFWWGCYLSYDTTMTFAKLSIAWFFARVAVRPAHKRILYAIMAVVAASGVAFFLAAALQCRPVSFFWDKSIESGQCMDNNVVIALGLLFGNLGIVTDLILTLGPMWVVSRLNMNARTKGVMMVFMAMGLVATFAVGFRLAHLKSLNGTDFLYDTTGIAVWSTVEQALAIIAGSLATVQPLVNRLRGVASRNAASADISGPASSGSPARRRDVPPSNGEIFMGGEALGADGMDSELELAEYHRQSLEHGEEGSREEHGRGEI</sequence>
<dbReference type="AlphaFoldDB" id="A0AAE0NFM6"/>
<dbReference type="InterPro" id="IPR049326">
    <property type="entry name" value="Rhodopsin_dom_fungi"/>
</dbReference>
<name>A0AAE0NFM6_9PEZI</name>
<keyword evidence="3 7" id="KW-1133">Transmembrane helix</keyword>
<feature type="region of interest" description="Disordered" evidence="6">
    <location>
        <begin position="324"/>
        <end position="345"/>
    </location>
</feature>
<dbReference type="Pfam" id="PF20684">
    <property type="entry name" value="Fung_rhodopsin"/>
    <property type="match status" value="1"/>
</dbReference>
<dbReference type="EMBL" id="JAULSN010000002">
    <property type="protein sequence ID" value="KAK3380594.1"/>
    <property type="molecule type" value="Genomic_DNA"/>
</dbReference>
<keyword evidence="4 7" id="KW-0472">Membrane</keyword>
<feature type="region of interest" description="Disordered" evidence="6">
    <location>
        <begin position="278"/>
        <end position="310"/>
    </location>
</feature>
<dbReference type="Proteomes" id="UP001287356">
    <property type="component" value="Unassembled WGS sequence"/>
</dbReference>
<evidence type="ECO:0000256" key="2">
    <source>
        <dbReference type="ARBA" id="ARBA00022692"/>
    </source>
</evidence>
<keyword evidence="10" id="KW-1185">Reference proteome</keyword>
<feature type="transmembrane region" description="Helical" evidence="7">
    <location>
        <begin position="165"/>
        <end position="191"/>
    </location>
</feature>
<dbReference type="InterPro" id="IPR052337">
    <property type="entry name" value="SAT4-like"/>
</dbReference>
<keyword evidence="2 7" id="KW-0812">Transmembrane</keyword>
<evidence type="ECO:0000259" key="8">
    <source>
        <dbReference type="Pfam" id="PF20684"/>
    </source>
</evidence>
<evidence type="ECO:0000256" key="6">
    <source>
        <dbReference type="SAM" id="MobiDB-lite"/>
    </source>
</evidence>
<feature type="domain" description="Rhodopsin" evidence="8">
    <location>
        <begin position="19"/>
        <end position="267"/>
    </location>
</feature>
<evidence type="ECO:0000256" key="1">
    <source>
        <dbReference type="ARBA" id="ARBA00004141"/>
    </source>
</evidence>
<comment type="caution">
    <text evidence="9">The sequence shown here is derived from an EMBL/GenBank/DDBJ whole genome shotgun (WGS) entry which is preliminary data.</text>
</comment>
<feature type="transmembrane region" description="Helical" evidence="7">
    <location>
        <begin position="121"/>
        <end position="142"/>
    </location>
</feature>
<reference evidence="9" key="2">
    <citation type="submission" date="2023-06" db="EMBL/GenBank/DDBJ databases">
        <authorList>
            <consortium name="Lawrence Berkeley National Laboratory"/>
            <person name="Haridas S."/>
            <person name="Hensen N."/>
            <person name="Bonometti L."/>
            <person name="Westerberg I."/>
            <person name="Brannstrom I.O."/>
            <person name="Guillou S."/>
            <person name="Cros-Aarteil S."/>
            <person name="Calhoun S."/>
            <person name="Kuo A."/>
            <person name="Mondo S."/>
            <person name="Pangilinan J."/>
            <person name="Riley R."/>
            <person name="Labutti K."/>
            <person name="Andreopoulos B."/>
            <person name="Lipzen A."/>
            <person name="Chen C."/>
            <person name="Yanf M."/>
            <person name="Daum C."/>
            <person name="Ng V."/>
            <person name="Clum A."/>
            <person name="Steindorff A."/>
            <person name="Ohm R."/>
            <person name="Martin F."/>
            <person name="Silar P."/>
            <person name="Natvig D."/>
            <person name="Lalanne C."/>
            <person name="Gautier V."/>
            <person name="Ament-Velasquez S.L."/>
            <person name="Kruys A."/>
            <person name="Hutchinson M.I."/>
            <person name="Powell A.J."/>
            <person name="Barry K."/>
            <person name="Miller A.N."/>
            <person name="Grigoriev I.V."/>
            <person name="Debuchy R."/>
            <person name="Gladieux P."/>
            <person name="Thoren M.H."/>
            <person name="Johannesson H."/>
        </authorList>
    </citation>
    <scope>NUCLEOTIDE SEQUENCE</scope>
    <source>
        <strain evidence="9">CBS 958.72</strain>
    </source>
</reference>
<protein>
    <recommendedName>
        <fullName evidence="8">Rhodopsin domain-containing protein</fullName>
    </recommendedName>
</protein>
<evidence type="ECO:0000256" key="4">
    <source>
        <dbReference type="ARBA" id="ARBA00023136"/>
    </source>
</evidence>
<evidence type="ECO:0000313" key="10">
    <source>
        <dbReference type="Proteomes" id="UP001287356"/>
    </source>
</evidence>
<dbReference type="GO" id="GO:0016020">
    <property type="term" value="C:membrane"/>
    <property type="evidence" value="ECO:0007669"/>
    <property type="project" value="UniProtKB-SubCell"/>
</dbReference>
<organism evidence="9 10">
    <name type="scientific">Lasiosphaeria ovina</name>
    <dbReference type="NCBI Taxonomy" id="92902"/>
    <lineage>
        <taxon>Eukaryota</taxon>
        <taxon>Fungi</taxon>
        <taxon>Dikarya</taxon>
        <taxon>Ascomycota</taxon>
        <taxon>Pezizomycotina</taxon>
        <taxon>Sordariomycetes</taxon>
        <taxon>Sordariomycetidae</taxon>
        <taxon>Sordariales</taxon>
        <taxon>Lasiosphaeriaceae</taxon>
        <taxon>Lasiosphaeria</taxon>
    </lineage>
</organism>
<gene>
    <name evidence="9" type="ORF">B0T24DRAFT_548385</name>
</gene>
<evidence type="ECO:0000313" key="9">
    <source>
        <dbReference type="EMBL" id="KAK3380594.1"/>
    </source>
</evidence>